<organism evidence="5 6">
    <name type="scientific">Streblomastix strix</name>
    <dbReference type="NCBI Taxonomy" id="222440"/>
    <lineage>
        <taxon>Eukaryota</taxon>
        <taxon>Metamonada</taxon>
        <taxon>Preaxostyla</taxon>
        <taxon>Oxymonadida</taxon>
        <taxon>Streblomastigidae</taxon>
        <taxon>Streblomastix</taxon>
    </lineage>
</organism>
<dbReference type="EMBL" id="SNRW01007631">
    <property type="protein sequence ID" value="KAA6380931.1"/>
    <property type="molecule type" value="Genomic_DNA"/>
</dbReference>
<feature type="compositionally biased region" description="Low complexity" evidence="3">
    <location>
        <begin position="10"/>
        <end position="21"/>
    </location>
</feature>
<comment type="caution">
    <text evidence="5">The sequence shown here is derived from an EMBL/GenBank/DDBJ whole genome shotgun (WGS) entry which is preliminary data.</text>
</comment>
<dbReference type="Pfam" id="PF13499">
    <property type="entry name" value="EF-hand_7"/>
    <property type="match status" value="1"/>
</dbReference>
<dbReference type="PROSITE" id="PS00018">
    <property type="entry name" value="EF_HAND_1"/>
    <property type="match status" value="2"/>
</dbReference>
<evidence type="ECO:0000256" key="1">
    <source>
        <dbReference type="ARBA" id="ARBA00022737"/>
    </source>
</evidence>
<keyword evidence="1" id="KW-0677">Repeat</keyword>
<dbReference type="FunFam" id="1.10.238.10:FF:000178">
    <property type="entry name" value="Calmodulin-2 A"/>
    <property type="match status" value="1"/>
</dbReference>
<dbReference type="PROSITE" id="PS50222">
    <property type="entry name" value="EF_HAND_2"/>
    <property type="match status" value="2"/>
</dbReference>
<protein>
    <recommendedName>
        <fullName evidence="4">EF-hand domain-containing protein</fullName>
    </recommendedName>
</protein>
<sequence length="199" mass="22310">MDMIKKFGNPKKPSALPSPAKGGKPVQPKKAVEEPVQPAGKEDEQLFSDLSDEELLELFTVVDSDGGGTISREELKDVMMKLKVASTEADMERIINQIDEDGNGEIDPDEFIEGFRRAGRCKYRKEEVQKAFDIMSRSDPQIHLQGTGTISVEGMLDFINKFSPEIPPDDEMRELLKALPIDPKTKTFTYENFIATMIN</sequence>
<feature type="domain" description="EF-hand" evidence="4">
    <location>
        <begin position="86"/>
        <end position="121"/>
    </location>
</feature>
<dbReference type="AlphaFoldDB" id="A0A5J4VEH3"/>
<evidence type="ECO:0000313" key="6">
    <source>
        <dbReference type="Proteomes" id="UP000324800"/>
    </source>
</evidence>
<name>A0A5J4VEH3_9EUKA</name>
<dbReference type="InterPro" id="IPR018247">
    <property type="entry name" value="EF_Hand_1_Ca_BS"/>
</dbReference>
<dbReference type="GO" id="GO:0043226">
    <property type="term" value="C:organelle"/>
    <property type="evidence" value="ECO:0007669"/>
    <property type="project" value="UniProtKB-ARBA"/>
</dbReference>
<dbReference type="CDD" id="cd00051">
    <property type="entry name" value="EFh"/>
    <property type="match status" value="1"/>
</dbReference>
<evidence type="ECO:0000256" key="3">
    <source>
        <dbReference type="SAM" id="MobiDB-lite"/>
    </source>
</evidence>
<dbReference type="InterPro" id="IPR011992">
    <property type="entry name" value="EF-hand-dom_pair"/>
</dbReference>
<dbReference type="Proteomes" id="UP000324800">
    <property type="component" value="Unassembled WGS sequence"/>
</dbReference>
<evidence type="ECO:0000256" key="2">
    <source>
        <dbReference type="ARBA" id="ARBA00022837"/>
    </source>
</evidence>
<dbReference type="PANTHER" id="PTHR23050">
    <property type="entry name" value="CALCIUM BINDING PROTEIN"/>
    <property type="match status" value="1"/>
</dbReference>
<dbReference type="Gene3D" id="1.10.238.10">
    <property type="entry name" value="EF-hand"/>
    <property type="match status" value="1"/>
</dbReference>
<reference evidence="5 6" key="1">
    <citation type="submission" date="2019-03" db="EMBL/GenBank/DDBJ databases">
        <title>Single cell metagenomics reveals metabolic interactions within the superorganism composed of flagellate Streblomastix strix and complex community of Bacteroidetes bacteria on its surface.</title>
        <authorList>
            <person name="Treitli S.C."/>
            <person name="Kolisko M."/>
            <person name="Husnik F."/>
            <person name="Keeling P."/>
            <person name="Hampl V."/>
        </authorList>
    </citation>
    <scope>NUCLEOTIDE SEQUENCE [LARGE SCALE GENOMIC DNA]</scope>
    <source>
        <strain evidence="5">ST1C</strain>
    </source>
</reference>
<keyword evidence="2" id="KW-0106">Calcium</keyword>
<proteinExistence type="predicted"/>
<gene>
    <name evidence="5" type="ORF">EZS28_023543</name>
</gene>
<dbReference type="SMART" id="SM00054">
    <property type="entry name" value="EFh"/>
    <property type="match status" value="2"/>
</dbReference>
<dbReference type="InterPro" id="IPR050145">
    <property type="entry name" value="Centrin_CML-like"/>
</dbReference>
<dbReference type="GO" id="GO:0005509">
    <property type="term" value="F:calcium ion binding"/>
    <property type="evidence" value="ECO:0007669"/>
    <property type="project" value="InterPro"/>
</dbReference>
<dbReference type="OrthoDB" id="26525at2759"/>
<dbReference type="InterPro" id="IPR002048">
    <property type="entry name" value="EF_hand_dom"/>
</dbReference>
<evidence type="ECO:0000313" key="5">
    <source>
        <dbReference type="EMBL" id="KAA6380931.1"/>
    </source>
</evidence>
<feature type="region of interest" description="Disordered" evidence="3">
    <location>
        <begin position="1"/>
        <end position="43"/>
    </location>
</feature>
<feature type="domain" description="EF-hand" evidence="4">
    <location>
        <begin position="50"/>
        <end position="85"/>
    </location>
</feature>
<evidence type="ECO:0000259" key="4">
    <source>
        <dbReference type="PROSITE" id="PS50222"/>
    </source>
</evidence>
<dbReference type="SUPFAM" id="SSF47473">
    <property type="entry name" value="EF-hand"/>
    <property type="match status" value="1"/>
</dbReference>
<accession>A0A5J4VEH3</accession>